<keyword evidence="6" id="KW-0201">Cytochrome c-type biogenesis</keyword>
<dbReference type="RefSeq" id="WP_261920226.1">
    <property type="nucleotide sequence ID" value="NZ_CP022011.1"/>
</dbReference>
<keyword evidence="7" id="KW-1133">Transmembrane helix</keyword>
<dbReference type="GO" id="GO:0020037">
    <property type="term" value="F:heme binding"/>
    <property type="evidence" value="ECO:0007669"/>
    <property type="project" value="InterPro"/>
</dbReference>
<dbReference type="GO" id="GO:0005886">
    <property type="term" value="C:plasma membrane"/>
    <property type="evidence" value="ECO:0007669"/>
    <property type="project" value="UniProtKB-SubCell"/>
</dbReference>
<dbReference type="PRINTS" id="PR01411">
    <property type="entry name" value="CCMFBIOGNSIS"/>
</dbReference>
<evidence type="ECO:0000256" key="7">
    <source>
        <dbReference type="ARBA" id="ARBA00022989"/>
    </source>
</evidence>
<dbReference type="Pfam" id="PF16327">
    <property type="entry name" value="CcmF_C"/>
    <property type="match status" value="1"/>
</dbReference>
<sequence length="638" mass="72400">MIPEIGLIALFFATATTFLITLIASYGLWKKRLFLLKISHSLSYLYSIFIFITLACLIFSFIQDDFSVAYVAQHSNTELPLFYKIAATWGGHEGSILFWLFSLALFSSLFTYFSRRLELLFATRTVTILASINLAFCLFILLFSSPFERLFPVPPQGQDLNPMLQDLGLVLHPPLLYLGYVGLAINFAMVISALLGNNFDASFARYSRIWILISWVLLTAGISLGSWWAYYELGWGGWWFWDPVENAALMPWLLTTALLHTLIVSEQRGILFHWVILLSIFSFSLSLLGTFIVRSGILTSVHAFAVDPTRGEALLTIFSLFTLASLILYVWKINLIKLPVSFTLFSKESAILFANTLFTLASVTIFIGTFYPLFFTLFGLGSISVGAPYFNKFFLPLLFLACVLMSLTAGLHWKQNKINHLYAKLALLFPAGLVALLLIYLIKPNYDWQQLSPYSLLLLIVASWLILSCIPLKLAHFSGKRLAMILAHCGIGLTIIGAVFNSYYGTDVAVRLHPQQQINLADYQLKYQGSDYQIGKNYTTERAIFTLNQDQPNITTIIPEKRYYDLRQRSMNEVGITTIGLSDIYIVMGDKNENQQVAFHFYYNPLVRLIWLGAILALIGGLFAFYRITYHFKQTMRN</sequence>
<dbReference type="NCBIfam" id="TIGR00353">
    <property type="entry name" value="nrfE"/>
    <property type="match status" value="1"/>
</dbReference>
<dbReference type="PRINTS" id="PR01410">
    <property type="entry name" value="CCBIOGENESIS"/>
</dbReference>
<evidence type="ECO:0000313" key="12">
    <source>
        <dbReference type="EMBL" id="QDJ15261.1"/>
    </source>
</evidence>
<evidence type="ECO:0000259" key="11">
    <source>
        <dbReference type="Pfam" id="PF16327"/>
    </source>
</evidence>
<dbReference type="GO" id="GO:0017004">
    <property type="term" value="P:cytochrome complex assembly"/>
    <property type="evidence" value="ECO:0007669"/>
    <property type="project" value="UniProtKB-KW"/>
</dbReference>
<comment type="similarity">
    <text evidence="2">Belongs to the CcmF/CycK/Ccl1/NrfE/CcsA family.</text>
</comment>
<protein>
    <submittedName>
        <fullName evidence="12">Heme lyase NrfEFG subunit NrfE</fullName>
    </submittedName>
</protein>
<dbReference type="InterPro" id="IPR003568">
    <property type="entry name" value="Cyt_c_biogenesis_CcmF"/>
</dbReference>
<keyword evidence="8" id="KW-0472">Membrane</keyword>
<comment type="subcellular location">
    <subcellularLocation>
        <location evidence="1">Cell inner membrane</location>
        <topology evidence="1">Multi-pass membrane protein</topology>
    </subcellularLocation>
</comment>
<evidence type="ECO:0000259" key="10">
    <source>
        <dbReference type="Pfam" id="PF01578"/>
    </source>
</evidence>
<reference evidence="12" key="1">
    <citation type="submission" date="2017-06" db="EMBL/GenBank/DDBJ databases">
        <title>Genome sequencing of pathogenic and non-pathogenic strains within Bisgaard taxon 40.</title>
        <authorList>
            <person name="Ladner J.T."/>
            <person name="Lovett S.P."/>
            <person name="Koroleva G."/>
            <person name="Lorch J.M."/>
        </authorList>
    </citation>
    <scope>NUCLEOTIDE SEQUENCE</scope>
    <source>
        <strain evidence="12">27576-1-I1</strain>
    </source>
</reference>
<dbReference type="InterPro" id="IPR002541">
    <property type="entry name" value="Cyt_c_assembly"/>
</dbReference>
<dbReference type="NCBIfam" id="NF007691">
    <property type="entry name" value="PRK10369.1"/>
    <property type="match status" value="1"/>
</dbReference>
<feature type="domain" description="Cytochrome c assembly protein" evidence="10">
    <location>
        <begin position="89"/>
        <end position="295"/>
    </location>
</feature>
<dbReference type="Pfam" id="PF01578">
    <property type="entry name" value="Cytochrom_C_asm"/>
    <property type="match status" value="1"/>
</dbReference>
<organism evidence="12 13">
    <name type="scientific">Mergibacter septicus</name>
    <dbReference type="NCBI Taxonomy" id="221402"/>
    <lineage>
        <taxon>Bacteria</taxon>
        <taxon>Pseudomonadati</taxon>
        <taxon>Pseudomonadota</taxon>
        <taxon>Gammaproteobacteria</taxon>
        <taxon>Pasteurellales</taxon>
        <taxon>Pasteurellaceae</taxon>
        <taxon>Mergibacter</taxon>
    </lineage>
</organism>
<dbReference type="PANTHER" id="PTHR43653">
    <property type="entry name" value="CYTOCHROME C ASSEMBLY PROTEIN-RELATED"/>
    <property type="match status" value="1"/>
</dbReference>
<dbReference type="Proteomes" id="UP000955338">
    <property type="component" value="Chromosome"/>
</dbReference>
<dbReference type="InterPro" id="IPR032523">
    <property type="entry name" value="CcmF_C"/>
</dbReference>
<evidence type="ECO:0000313" key="13">
    <source>
        <dbReference type="Proteomes" id="UP000955338"/>
    </source>
</evidence>
<evidence type="ECO:0000256" key="3">
    <source>
        <dbReference type="ARBA" id="ARBA00022475"/>
    </source>
</evidence>
<dbReference type="InterPro" id="IPR003567">
    <property type="entry name" value="Cyt_c_biogenesis"/>
</dbReference>
<dbReference type="AlphaFoldDB" id="A0A8D4LNM9"/>
<dbReference type="PANTHER" id="PTHR43653:SF1">
    <property type="entry name" value="CYTOCHROME C-TYPE BIOGENESIS PROTEIN CCMF"/>
    <property type="match status" value="1"/>
</dbReference>
<keyword evidence="3" id="KW-1003">Cell membrane</keyword>
<keyword evidence="13" id="KW-1185">Reference proteome</keyword>
<proteinExistence type="inferred from homology"/>
<feature type="domain" description="Cytochrome c-type biogenesis protein CcmF C-terminal" evidence="11">
    <location>
        <begin position="315"/>
        <end position="625"/>
    </location>
</feature>
<evidence type="ECO:0000256" key="8">
    <source>
        <dbReference type="ARBA" id="ARBA00023136"/>
    </source>
</evidence>
<dbReference type="GO" id="GO:0016829">
    <property type="term" value="F:lyase activity"/>
    <property type="evidence" value="ECO:0007669"/>
    <property type="project" value="UniProtKB-KW"/>
</dbReference>
<evidence type="ECO:0000256" key="2">
    <source>
        <dbReference type="ARBA" id="ARBA00009186"/>
    </source>
</evidence>
<keyword evidence="4" id="KW-0997">Cell inner membrane</keyword>
<evidence type="ECO:0000256" key="9">
    <source>
        <dbReference type="ARBA" id="ARBA00037230"/>
    </source>
</evidence>
<comment type="function">
    <text evidence="9">Required for the biogenesis of c-type cytochromes. Possible subunit of a heme lyase.</text>
</comment>
<accession>A0A8D4LNM9</accession>
<keyword evidence="12" id="KW-0456">Lyase</keyword>
<gene>
    <name evidence="12" type="ORF">CEP48_07420</name>
</gene>
<keyword evidence="5" id="KW-0812">Transmembrane</keyword>
<evidence type="ECO:0000256" key="1">
    <source>
        <dbReference type="ARBA" id="ARBA00004429"/>
    </source>
</evidence>
<evidence type="ECO:0000256" key="5">
    <source>
        <dbReference type="ARBA" id="ARBA00022692"/>
    </source>
</evidence>
<evidence type="ECO:0000256" key="6">
    <source>
        <dbReference type="ARBA" id="ARBA00022748"/>
    </source>
</evidence>
<dbReference type="GO" id="GO:0015232">
    <property type="term" value="F:heme transmembrane transporter activity"/>
    <property type="evidence" value="ECO:0007669"/>
    <property type="project" value="InterPro"/>
</dbReference>
<evidence type="ECO:0000256" key="4">
    <source>
        <dbReference type="ARBA" id="ARBA00022519"/>
    </source>
</evidence>
<dbReference type="EMBL" id="CP022011">
    <property type="protein sequence ID" value="QDJ15261.1"/>
    <property type="molecule type" value="Genomic_DNA"/>
</dbReference>
<name>A0A8D4LNM9_9PAST</name>